<protein>
    <submittedName>
        <fullName evidence="2">Acetyltransferase</fullName>
    </submittedName>
</protein>
<dbReference type="EMBL" id="AP024169">
    <property type="protein sequence ID" value="BCN30945.1"/>
    <property type="molecule type" value="Genomic_DNA"/>
</dbReference>
<evidence type="ECO:0000313" key="3">
    <source>
        <dbReference type="Proteomes" id="UP000595897"/>
    </source>
</evidence>
<dbReference type="AlphaFoldDB" id="A0A7R7ELA9"/>
<dbReference type="PROSITE" id="PS51186">
    <property type="entry name" value="GNAT"/>
    <property type="match status" value="1"/>
</dbReference>
<dbReference type="Proteomes" id="UP000595897">
    <property type="component" value="Chromosome"/>
</dbReference>
<dbReference type="InterPro" id="IPR016181">
    <property type="entry name" value="Acyl_CoA_acyltransferase"/>
</dbReference>
<dbReference type="PANTHER" id="PTHR43792">
    <property type="entry name" value="GNAT FAMILY, PUTATIVE (AFU_ORTHOLOGUE AFUA_3G00765)-RELATED-RELATED"/>
    <property type="match status" value="1"/>
</dbReference>
<evidence type="ECO:0000259" key="1">
    <source>
        <dbReference type="PROSITE" id="PS51186"/>
    </source>
</evidence>
<dbReference type="InterPro" id="IPR000182">
    <property type="entry name" value="GNAT_dom"/>
</dbReference>
<dbReference type="RefSeq" id="WP_271712099.1">
    <property type="nucleotide sequence ID" value="NZ_AP024169.1"/>
</dbReference>
<dbReference type="SUPFAM" id="SSF55729">
    <property type="entry name" value="Acyl-CoA N-acyltransferases (Nat)"/>
    <property type="match status" value="1"/>
</dbReference>
<proteinExistence type="predicted"/>
<keyword evidence="3" id="KW-1185">Reference proteome</keyword>
<gene>
    <name evidence="2" type="ORF">bsdtb5_22400</name>
</gene>
<accession>A0A7R7ELA9</accession>
<dbReference type="Gene3D" id="3.40.630.30">
    <property type="match status" value="1"/>
</dbReference>
<dbReference type="Pfam" id="PF13302">
    <property type="entry name" value="Acetyltransf_3"/>
    <property type="match status" value="1"/>
</dbReference>
<evidence type="ECO:0000313" key="2">
    <source>
        <dbReference type="EMBL" id="BCN30945.1"/>
    </source>
</evidence>
<dbReference type="InterPro" id="IPR051531">
    <property type="entry name" value="N-acetyltransferase"/>
</dbReference>
<dbReference type="KEGG" id="ahb:bsdtb5_22400"/>
<reference evidence="2 3" key="1">
    <citation type="submission" date="2020-11" db="EMBL/GenBank/DDBJ databases">
        <title>Draft genome sequencing of a Lachnospiraceae strain isolated from anoxic soil subjected to BSD treatment.</title>
        <authorList>
            <person name="Uek A."/>
            <person name="Tonouchi A."/>
        </authorList>
    </citation>
    <scope>NUCLEOTIDE SEQUENCE [LARGE SCALE GENOMIC DNA]</scope>
    <source>
        <strain evidence="2 3">TB5</strain>
    </source>
</reference>
<dbReference type="GO" id="GO:0016747">
    <property type="term" value="F:acyltransferase activity, transferring groups other than amino-acyl groups"/>
    <property type="evidence" value="ECO:0007669"/>
    <property type="project" value="InterPro"/>
</dbReference>
<keyword evidence="2" id="KW-0808">Transferase</keyword>
<dbReference type="PANTHER" id="PTHR43792:SF1">
    <property type="entry name" value="N-ACETYLTRANSFERASE DOMAIN-CONTAINING PROTEIN"/>
    <property type="match status" value="1"/>
</dbReference>
<organism evidence="2 3">
    <name type="scientific">Anaeromicropila herbilytica</name>
    <dbReference type="NCBI Taxonomy" id="2785025"/>
    <lineage>
        <taxon>Bacteria</taxon>
        <taxon>Bacillati</taxon>
        <taxon>Bacillota</taxon>
        <taxon>Clostridia</taxon>
        <taxon>Lachnospirales</taxon>
        <taxon>Lachnospiraceae</taxon>
        <taxon>Anaeromicropila</taxon>
    </lineage>
</organism>
<sequence>MENYIIETEQLILRELTKDDLQDWYQILSDQETMKYYPSAFDMDKTRSWIDWNIDNYSKYGFGLWAIILKESNQFIGDCGITMQNIHGDGNLFPEIGYHIDKRFWCKGYASQAAKACLKYAFENKDFDEVFCYQKWTNIPSRKVAEKMGMTLREEYEDEKNTKTSVYSITRAEFYATK</sequence>
<feature type="domain" description="N-acetyltransferase" evidence="1">
    <location>
        <begin position="11"/>
        <end position="173"/>
    </location>
</feature>
<name>A0A7R7ELA9_9FIRM</name>